<dbReference type="InterPro" id="IPR004107">
    <property type="entry name" value="Integrase_SAM-like_N"/>
</dbReference>
<dbReference type="CDD" id="cd00397">
    <property type="entry name" value="DNA_BRE_C"/>
    <property type="match status" value="1"/>
</dbReference>
<feature type="domain" description="Core-binding (CB)" evidence="7">
    <location>
        <begin position="1"/>
        <end position="87"/>
    </location>
</feature>
<dbReference type="InterPro" id="IPR010998">
    <property type="entry name" value="Integrase_recombinase_N"/>
</dbReference>
<feature type="domain" description="Tyr recombinase" evidence="6">
    <location>
        <begin position="110"/>
        <end position="300"/>
    </location>
</feature>
<dbReference type="AlphaFoldDB" id="A0A7W3SWS3"/>
<evidence type="ECO:0000256" key="3">
    <source>
        <dbReference type="ARBA" id="ARBA00023125"/>
    </source>
</evidence>
<gene>
    <name evidence="8" type="ORF">FHR92_004161</name>
</gene>
<name>A0A7W3SWS3_9BACL</name>
<dbReference type="InterPro" id="IPR044068">
    <property type="entry name" value="CB"/>
</dbReference>
<dbReference type="RefSeq" id="WP_182538753.1">
    <property type="nucleotide sequence ID" value="NZ_JACJIP010000034.1"/>
</dbReference>
<dbReference type="Pfam" id="PF13495">
    <property type="entry name" value="Phage_int_SAM_4"/>
    <property type="match status" value="1"/>
</dbReference>
<accession>A0A7W3SWS3</accession>
<dbReference type="PANTHER" id="PTHR30349">
    <property type="entry name" value="PHAGE INTEGRASE-RELATED"/>
    <property type="match status" value="1"/>
</dbReference>
<keyword evidence="9" id="KW-1185">Reference proteome</keyword>
<dbReference type="Gene3D" id="1.10.443.10">
    <property type="entry name" value="Intergrase catalytic core"/>
    <property type="match status" value="1"/>
</dbReference>
<dbReference type="InterPro" id="IPR002104">
    <property type="entry name" value="Integrase_catalytic"/>
</dbReference>
<evidence type="ECO:0000256" key="2">
    <source>
        <dbReference type="ARBA" id="ARBA00022908"/>
    </source>
</evidence>
<evidence type="ECO:0000256" key="4">
    <source>
        <dbReference type="ARBA" id="ARBA00023172"/>
    </source>
</evidence>
<evidence type="ECO:0000256" key="5">
    <source>
        <dbReference type="PROSITE-ProRule" id="PRU01248"/>
    </source>
</evidence>
<dbReference type="Proteomes" id="UP000567067">
    <property type="component" value="Unassembled WGS sequence"/>
</dbReference>
<dbReference type="Gene3D" id="1.10.150.130">
    <property type="match status" value="1"/>
</dbReference>
<dbReference type="GO" id="GO:0003677">
    <property type="term" value="F:DNA binding"/>
    <property type="evidence" value="ECO:0007669"/>
    <property type="project" value="UniProtKB-UniRule"/>
</dbReference>
<keyword evidence="3 5" id="KW-0238">DNA-binding</keyword>
<dbReference type="GO" id="GO:0006310">
    <property type="term" value="P:DNA recombination"/>
    <property type="evidence" value="ECO:0007669"/>
    <property type="project" value="UniProtKB-KW"/>
</dbReference>
<keyword evidence="2" id="KW-0229">DNA integration</keyword>
<evidence type="ECO:0000313" key="9">
    <source>
        <dbReference type="Proteomes" id="UP000567067"/>
    </source>
</evidence>
<sequence>MLLKFAINEFKSDREYRNVSPRTISSYMAALEQFHEYCVKNEVINIEDCTSSLVKNYLLYCGKERKNNPTTVNSKLHVLKILFNYFEFEMEIFNPKTNPTKKIPYAKEEIKIEVFTDAQIKQMLNYYQKIKYRDKSLYSYRDYFMIIFLLGSACRLGETVNLRWTDVDLVNDLITVTGKKRIASSLPMTDKLKKEFLEYKLFIEQNFGHLPEYVFTDRDGNQLTDNAVKMIFKHLKVIMNFKSVRLSAHTFRHTAAHRLLMSGASVALVQKYLRHQNIAMTLRYFSLWGGALKEQVEKYDPLKTMDI</sequence>
<keyword evidence="4" id="KW-0233">DNA recombination</keyword>
<dbReference type="PANTHER" id="PTHR30349:SF41">
    <property type="entry name" value="INTEGRASE_RECOMBINASE PROTEIN MJ0367-RELATED"/>
    <property type="match status" value="1"/>
</dbReference>
<evidence type="ECO:0000256" key="1">
    <source>
        <dbReference type="ARBA" id="ARBA00008857"/>
    </source>
</evidence>
<evidence type="ECO:0000259" key="7">
    <source>
        <dbReference type="PROSITE" id="PS51900"/>
    </source>
</evidence>
<dbReference type="PROSITE" id="PS51900">
    <property type="entry name" value="CB"/>
    <property type="match status" value="1"/>
</dbReference>
<proteinExistence type="inferred from homology"/>
<evidence type="ECO:0000259" key="6">
    <source>
        <dbReference type="PROSITE" id="PS51898"/>
    </source>
</evidence>
<comment type="caution">
    <text evidence="8">The sequence shown here is derived from an EMBL/GenBank/DDBJ whole genome shotgun (WGS) entry which is preliminary data.</text>
</comment>
<comment type="similarity">
    <text evidence="1">Belongs to the 'phage' integrase family.</text>
</comment>
<protein>
    <submittedName>
        <fullName evidence="8">Integrase/recombinase XerD</fullName>
    </submittedName>
</protein>
<reference evidence="8 9" key="1">
    <citation type="submission" date="2020-08" db="EMBL/GenBank/DDBJ databases">
        <title>Genomic Encyclopedia of Type Strains, Phase III (KMG-III): the genomes of soil and plant-associated and newly described type strains.</title>
        <authorList>
            <person name="Whitman W."/>
        </authorList>
    </citation>
    <scope>NUCLEOTIDE SEQUENCE [LARGE SCALE GENOMIC DNA]</scope>
    <source>
        <strain evidence="8 9">CECT 8693</strain>
    </source>
</reference>
<dbReference type="SUPFAM" id="SSF56349">
    <property type="entry name" value="DNA breaking-rejoining enzymes"/>
    <property type="match status" value="1"/>
</dbReference>
<evidence type="ECO:0000313" key="8">
    <source>
        <dbReference type="EMBL" id="MBA9087676.1"/>
    </source>
</evidence>
<dbReference type="InterPro" id="IPR050090">
    <property type="entry name" value="Tyrosine_recombinase_XerCD"/>
</dbReference>
<dbReference type="Pfam" id="PF00589">
    <property type="entry name" value="Phage_integrase"/>
    <property type="match status" value="1"/>
</dbReference>
<dbReference type="PROSITE" id="PS51898">
    <property type="entry name" value="TYR_RECOMBINASE"/>
    <property type="match status" value="1"/>
</dbReference>
<dbReference type="GO" id="GO:0015074">
    <property type="term" value="P:DNA integration"/>
    <property type="evidence" value="ECO:0007669"/>
    <property type="project" value="UniProtKB-KW"/>
</dbReference>
<dbReference type="InterPro" id="IPR013762">
    <property type="entry name" value="Integrase-like_cat_sf"/>
</dbReference>
<dbReference type="EMBL" id="JACJIP010000034">
    <property type="protein sequence ID" value="MBA9087676.1"/>
    <property type="molecule type" value="Genomic_DNA"/>
</dbReference>
<dbReference type="InterPro" id="IPR011010">
    <property type="entry name" value="DNA_brk_join_enz"/>
</dbReference>
<organism evidence="8 9">
    <name type="scientific">Fontibacillus solani</name>
    <dbReference type="NCBI Taxonomy" id="1572857"/>
    <lineage>
        <taxon>Bacteria</taxon>
        <taxon>Bacillati</taxon>
        <taxon>Bacillota</taxon>
        <taxon>Bacilli</taxon>
        <taxon>Bacillales</taxon>
        <taxon>Paenibacillaceae</taxon>
        <taxon>Fontibacillus</taxon>
    </lineage>
</organism>